<accession>A0A1M5UPV8</accession>
<name>A0A1M5UPV8_9RHOB</name>
<protein>
    <submittedName>
        <fullName evidence="1">Flagellin FlgL</fullName>
    </submittedName>
</protein>
<dbReference type="STRING" id="996342.SAMN05443551_2739"/>
<keyword evidence="1" id="KW-0966">Cell projection</keyword>
<organism evidence="1 2">
    <name type="scientific">Marivita hallyeonensis</name>
    <dbReference type="NCBI Taxonomy" id="996342"/>
    <lineage>
        <taxon>Bacteria</taxon>
        <taxon>Pseudomonadati</taxon>
        <taxon>Pseudomonadota</taxon>
        <taxon>Alphaproteobacteria</taxon>
        <taxon>Rhodobacterales</taxon>
        <taxon>Roseobacteraceae</taxon>
        <taxon>Marivita</taxon>
    </lineage>
</organism>
<keyword evidence="1" id="KW-0282">Flagellum</keyword>
<evidence type="ECO:0000313" key="1">
    <source>
        <dbReference type="EMBL" id="SHH64878.1"/>
    </source>
</evidence>
<dbReference type="Proteomes" id="UP000184221">
    <property type="component" value="Unassembled WGS sequence"/>
</dbReference>
<dbReference type="EMBL" id="FQXC01000003">
    <property type="protein sequence ID" value="SHH64878.1"/>
    <property type="molecule type" value="Genomic_DNA"/>
</dbReference>
<dbReference type="AlphaFoldDB" id="A0A1M5UPV8"/>
<gene>
    <name evidence="1" type="ORF">SAMN05443551_2739</name>
</gene>
<dbReference type="Gene3D" id="1.20.1330.10">
    <property type="entry name" value="f41 fragment of flagellin, N-terminal domain"/>
    <property type="match status" value="1"/>
</dbReference>
<sequence>MRAIGDLASFLLSRNQQANLQHVVRSASNAASTGTAGNQAKHVGGATFELSLMDRKITLLDQYAGTIKETEIRVSGMQASLEKIQTRMGDIVNSLALASQLDDPSELTILSNEAKSAFFDTVNALNTKVAGHHIFSGAAVKTRPLPDGETLLNTIKSDLAGATTVNDALAALDTWFETPTGGFDAVAYQGSRSAFVSVALGEDTTASIELRSDDDAFRQVLKSLALAALSEEFLPTQTVSDTKEFMQRALGGLASVSDRFSEARASIGLLEATLETVGHETSFEKSNLQQQKLKLIGVDQFEAISEFEAAQQKLDILYRIAARQGRTSLAEYLR</sequence>
<keyword evidence="2" id="KW-1185">Reference proteome</keyword>
<dbReference type="SUPFAM" id="SSF64518">
    <property type="entry name" value="Phase 1 flagellin"/>
    <property type="match status" value="1"/>
</dbReference>
<evidence type="ECO:0000313" key="2">
    <source>
        <dbReference type="Proteomes" id="UP000184221"/>
    </source>
</evidence>
<proteinExistence type="predicted"/>
<reference evidence="1 2" key="1">
    <citation type="submission" date="2016-11" db="EMBL/GenBank/DDBJ databases">
        <authorList>
            <person name="Jaros S."/>
            <person name="Januszkiewicz K."/>
            <person name="Wedrychowicz H."/>
        </authorList>
    </citation>
    <scope>NUCLEOTIDE SEQUENCE [LARGE SCALE GENOMIC DNA]</scope>
    <source>
        <strain evidence="1 2">DSM 29431</strain>
    </source>
</reference>
<keyword evidence="1" id="KW-0969">Cilium</keyword>